<dbReference type="InterPro" id="IPR012338">
    <property type="entry name" value="Beta-lactam/transpept-like"/>
</dbReference>
<evidence type="ECO:0000256" key="2">
    <source>
        <dbReference type="SAM" id="Phobius"/>
    </source>
</evidence>
<name>A0A1H0X5V1_9PSEU</name>
<dbReference type="Proteomes" id="UP000199691">
    <property type="component" value="Unassembled WGS sequence"/>
</dbReference>
<gene>
    <name evidence="5" type="ORF">SAMN05421507_13818</name>
</gene>
<accession>A0A1H0X5V1</accession>
<keyword evidence="2" id="KW-1133">Transmembrane helix</keyword>
<dbReference type="RefSeq" id="WP_143023083.1">
    <property type="nucleotide sequence ID" value="NZ_FNIX01000038.1"/>
</dbReference>
<keyword evidence="2" id="KW-0812">Transmembrane</keyword>
<evidence type="ECO:0000313" key="5">
    <source>
        <dbReference type="EMBL" id="SDP98331.1"/>
    </source>
</evidence>
<dbReference type="InterPro" id="IPR006311">
    <property type="entry name" value="TAT_signal"/>
</dbReference>
<feature type="region of interest" description="Disordered" evidence="1">
    <location>
        <begin position="32"/>
        <end position="57"/>
    </location>
</feature>
<feature type="domain" description="NTF2-like N-terminal transpeptidase" evidence="4">
    <location>
        <begin position="86"/>
        <end position="164"/>
    </location>
</feature>
<feature type="domain" description="Penicillin-binding protein transpeptidase" evidence="3">
    <location>
        <begin position="260"/>
        <end position="521"/>
    </location>
</feature>
<keyword evidence="2" id="KW-0472">Membrane</keyword>
<dbReference type="EMBL" id="FNIX01000038">
    <property type="protein sequence ID" value="SDP98331.1"/>
    <property type="molecule type" value="Genomic_DNA"/>
</dbReference>
<evidence type="ECO:0000259" key="3">
    <source>
        <dbReference type="Pfam" id="PF00905"/>
    </source>
</evidence>
<dbReference type="GO" id="GO:0008658">
    <property type="term" value="F:penicillin binding"/>
    <property type="evidence" value="ECO:0007669"/>
    <property type="project" value="InterPro"/>
</dbReference>
<feature type="transmembrane region" description="Helical" evidence="2">
    <location>
        <begin position="7"/>
        <end position="29"/>
    </location>
</feature>
<sequence>MEQRTRRWILIGGALATATLVGVGGALLWSGDPTAADAPGGRPQTTTSQTTTPQTPSQVAQSFLTRAFSGPASAAPFTDAPDAAVPALEATKAGMSTSVHQARLAAAEPPAADATTTELTAAVTWTMPNSSRLEYDVKVPMTRAGGTWKVHWSPALIHPQLTEGASLVFRKALADGALLGRDGKPLVQSAIPDGLYRSITGSAGDVQGTDGWEVGISSGATFTALDGKKPEGGQKITVTIDPARQAAAQAAVDALPKGAAIVAIEASTSEILAVAQNKALSGTNPFVGRYAPGSTLKIVTAAAALNAGLVGANTALPCPATDTVGTRTISNAGFGHDSLPFHTAFALSCNTTFGELGLKLGPNALPDMAKRFGLGADWTISGADTNTGKVPPATGDQQVENSFGQGNVVASPFGMALVAATVVSGKQPTPTLMRGKPSTPNDVAAAPPAAVLQPLRAMMREVVTGGTAKQLAAIPGLAGKTGTAEAGGGTEHGWFVGYQGTVAFAVFVENAGSSQSALTATAAFLKG</sequence>
<keyword evidence="6" id="KW-1185">Reference proteome</keyword>
<evidence type="ECO:0000313" key="6">
    <source>
        <dbReference type="Proteomes" id="UP000199691"/>
    </source>
</evidence>
<dbReference type="InterPro" id="IPR001460">
    <property type="entry name" value="PCN-bd_Tpept"/>
</dbReference>
<organism evidence="5 6">
    <name type="scientific">Lentzea jiangxiensis</name>
    <dbReference type="NCBI Taxonomy" id="641025"/>
    <lineage>
        <taxon>Bacteria</taxon>
        <taxon>Bacillati</taxon>
        <taxon>Actinomycetota</taxon>
        <taxon>Actinomycetes</taxon>
        <taxon>Pseudonocardiales</taxon>
        <taxon>Pseudonocardiaceae</taxon>
        <taxon>Lentzea</taxon>
    </lineage>
</organism>
<dbReference type="Pfam" id="PF05223">
    <property type="entry name" value="MecA_N"/>
    <property type="match status" value="1"/>
</dbReference>
<dbReference type="GO" id="GO:0071555">
    <property type="term" value="P:cell wall organization"/>
    <property type="evidence" value="ECO:0007669"/>
    <property type="project" value="TreeGrafter"/>
</dbReference>
<dbReference type="InterPro" id="IPR050515">
    <property type="entry name" value="Beta-lactam/transpept"/>
</dbReference>
<dbReference type="GO" id="GO:0005886">
    <property type="term" value="C:plasma membrane"/>
    <property type="evidence" value="ECO:0007669"/>
    <property type="project" value="TreeGrafter"/>
</dbReference>
<reference evidence="6" key="1">
    <citation type="submission" date="2016-10" db="EMBL/GenBank/DDBJ databases">
        <authorList>
            <person name="Varghese N."/>
            <person name="Submissions S."/>
        </authorList>
    </citation>
    <scope>NUCLEOTIDE SEQUENCE [LARGE SCALE GENOMIC DNA]</scope>
    <source>
        <strain evidence="6">CGMCC 4.6609</strain>
    </source>
</reference>
<evidence type="ECO:0000259" key="4">
    <source>
        <dbReference type="Pfam" id="PF05223"/>
    </source>
</evidence>
<dbReference type="GO" id="GO:0071972">
    <property type="term" value="F:peptidoglycan L,D-transpeptidase activity"/>
    <property type="evidence" value="ECO:0007669"/>
    <property type="project" value="TreeGrafter"/>
</dbReference>
<dbReference type="STRING" id="641025.SAMN05421507_13818"/>
<proteinExistence type="predicted"/>
<dbReference type="SUPFAM" id="SSF56601">
    <property type="entry name" value="beta-lactamase/transpeptidase-like"/>
    <property type="match status" value="1"/>
</dbReference>
<dbReference type="InterPro" id="IPR007887">
    <property type="entry name" value="MecA_N"/>
</dbReference>
<dbReference type="Gene3D" id="3.40.710.10">
    <property type="entry name" value="DD-peptidase/beta-lactamase superfamily"/>
    <property type="match status" value="1"/>
</dbReference>
<feature type="compositionally biased region" description="Low complexity" evidence="1">
    <location>
        <begin position="43"/>
        <end position="57"/>
    </location>
</feature>
<evidence type="ECO:0000256" key="1">
    <source>
        <dbReference type="SAM" id="MobiDB-lite"/>
    </source>
</evidence>
<protein>
    <submittedName>
        <fullName evidence="5">NTF2-like N-terminal transpeptidase domain-containing protein</fullName>
    </submittedName>
</protein>
<dbReference type="AlphaFoldDB" id="A0A1H0X5V1"/>
<dbReference type="PANTHER" id="PTHR30627">
    <property type="entry name" value="PEPTIDOGLYCAN D,D-TRANSPEPTIDASE"/>
    <property type="match status" value="1"/>
</dbReference>
<dbReference type="PANTHER" id="PTHR30627:SF24">
    <property type="entry name" value="PENICILLIN-BINDING PROTEIN 4B"/>
    <property type="match status" value="1"/>
</dbReference>
<dbReference type="PROSITE" id="PS51318">
    <property type="entry name" value="TAT"/>
    <property type="match status" value="1"/>
</dbReference>
<dbReference type="GO" id="GO:0046677">
    <property type="term" value="P:response to antibiotic"/>
    <property type="evidence" value="ECO:0007669"/>
    <property type="project" value="InterPro"/>
</dbReference>
<dbReference type="Pfam" id="PF00905">
    <property type="entry name" value="Transpeptidase"/>
    <property type="match status" value="1"/>
</dbReference>
<dbReference type="OrthoDB" id="5241017at2"/>